<gene>
    <name evidence="1" type="ORF">GCM10011343_26500</name>
</gene>
<evidence type="ECO:0000313" key="2">
    <source>
        <dbReference type="Proteomes" id="UP000625735"/>
    </source>
</evidence>
<dbReference type="AlphaFoldDB" id="A0A916Y9I5"/>
<reference evidence="1" key="1">
    <citation type="journal article" date="2014" name="Int. J. Syst. Evol. Microbiol.">
        <title>Complete genome sequence of Corynebacterium casei LMG S-19264T (=DSM 44701T), isolated from a smear-ripened cheese.</title>
        <authorList>
            <consortium name="US DOE Joint Genome Institute (JGI-PGF)"/>
            <person name="Walter F."/>
            <person name="Albersmeier A."/>
            <person name="Kalinowski J."/>
            <person name="Ruckert C."/>
        </authorList>
    </citation>
    <scope>NUCLEOTIDE SEQUENCE</scope>
    <source>
        <strain evidence="1">CGMCC 1.12506</strain>
    </source>
</reference>
<organism evidence="1 2">
    <name type="scientific">Flavobacterium orientale</name>
    <dbReference type="NCBI Taxonomy" id="1756020"/>
    <lineage>
        <taxon>Bacteria</taxon>
        <taxon>Pseudomonadati</taxon>
        <taxon>Bacteroidota</taxon>
        <taxon>Flavobacteriia</taxon>
        <taxon>Flavobacteriales</taxon>
        <taxon>Flavobacteriaceae</taxon>
        <taxon>Flavobacterium</taxon>
    </lineage>
</organism>
<dbReference type="EMBL" id="BMFG01000013">
    <property type="protein sequence ID" value="GGD35348.1"/>
    <property type="molecule type" value="Genomic_DNA"/>
</dbReference>
<sequence>MLRGISLEYNSYYIAGYANGKIYLGNNSAPKHILQIDTSLTHQKAFRLNQDNHHFNFNTAQVRIKDKHYYFADGTIPVIYRGSIQDWKGQPIYNGTTKFSTYEVVDTAKFVVRATEPKTGENVMAFIDSYKDATVVSETDILEKRLDGIFDTDGLLNYNTHNNTSIYTYYYRNQYVIMKPTLDSFVRGKTIDTLHQVDLQFAYTRQGREKKFATQPEKINTYAATSGKYLYIKSKRLGKYDRSEMLQQASLIDVYLVEDNSYQFSFYFYHHKGEEIKSFKIYDDIIVGMTNKYLVVGRFRKERFNPLN</sequence>
<comment type="caution">
    <text evidence="1">The sequence shown here is derived from an EMBL/GenBank/DDBJ whole genome shotgun (WGS) entry which is preliminary data.</text>
</comment>
<proteinExistence type="predicted"/>
<keyword evidence="2" id="KW-1185">Reference proteome</keyword>
<accession>A0A916Y9I5</accession>
<evidence type="ECO:0000313" key="1">
    <source>
        <dbReference type="EMBL" id="GGD35348.1"/>
    </source>
</evidence>
<protein>
    <submittedName>
        <fullName evidence="1">Uncharacterized protein</fullName>
    </submittedName>
</protein>
<dbReference type="Proteomes" id="UP000625735">
    <property type="component" value="Unassembled WGS sequence"/>
</dbReference>
<name>A0A916Y9I5_9FLAO</name>
<reference evidence="1" key="2">
    <citation type="submission" date="2020-09" db="EMBL/GenBank/DDBJ databases">
        <authorList>
            <person name="Sun Q."/>
            <person name="Zhou Y."/>
        </authorList>
    </citation>
    <scope>NUCLEOTIDE SEQUENCE</scope>
    <source>
        <strain evidence="1">CGMCC 1.12506</strain>
    </source>
</reference>